<dbReference type="PROSITE" id="PS50110">
    <property type="entry name" value="RESPONSE_REGULATORY"/>
    <property type="match status" value="2"/>
</dbReference>
<evidence type="ECO:0000256" key="1">
    <source>
        <dbReference type="ARBA" id="ARBA00022553"/>
    </source>
</evidence>
<dbReference type="InterPro" id="IPR001789">
    <property type="entry name" value="Sig_transdc_resp-reg_receiver"/>
</dbReference>
<dbReference type="CDD" id="cd17546">
    <property type="entry name" value="REC_hyHK_CKI1_RcsC-like"/>
    <property type="match status" value="2"/>
</dbReference>
<dbReference type="InterPro" id="IPR036890">
    <property type="entry name" value="HATPase_C_sf"/>
</dbReference>
<dbReference type="PANTHER" id="PTHR45339:SF1">
    <property type="entry name" value="HYBRID SIGNAL TRANSDUCTION HISTIDINE KINASE J"/>
    <property type="match status" value="1"/>
</dbReference>
<evidence type="ECO:0000313" key="8">
    <source>
        <dbReference type="Proteomes" id="UP001190700"/>
    </source>
</evidence>
<name>A0AAE0GTI0_9CHLO</name>
<dbReference type="SUPFAM" id="SSF52172">
    <property type="entry name" value="CheY-like"/>
    <property type="match status" value="2"/>
</dbReference>
<proteinExistence type="predicted"/>
<keyword evidence="2" id="KW-0902">Two-component regulatory system</keyword>
<dbReference type="SMART" id="SM00388">
    <property type="entry name" value="HisKA"/>
    <property type="match status" value="1"/>
</dbReference>
<organism evidence="7 8">
    <name type="scientific">Cymbomonas tetramitiformis</name>
    <dbReference type="NCBI Taxonomy" id="36881"/>
    <lineage>
        <taxon>Eukaryota</taxon>
        <taxon>Viridiplantae</taxon>
        <taxon>Chlorophyta</taxon>
        <taxon>Pyramimonadophyceae</taxon>
        <taxon>Pyramimonadales</taxon>
        <taxon>Pyramimonadaceae</taxon>
        <taxon>Cymbomonas</taxon>
    </lineage>
</organism>
<dbReference type="PRINTS" id="PR00344">
    <property type="entry name" value="BCTRLSENSOR"/>
</dbReference>
<dbReference type="EMBL" id="LGRX02002538">
    <property type="protein sequence ID" value="KAK3284017.1"/>
    <property type="molecule type" value="Genomic_DNA"/>
</dbReference>
<dbReference type="SMART" id="SM00448">
    <property type="entry name" value="REC"/>
    <property type="match status" value="2"/>
</dbReference>
<feature type="domain" description="Response regulatory" evidence="6">
    <location>
        <begin position="660"/>
        <end position="774"/>
    </location>
</feature>
<dbReference type="InterPro" id="IPR004358">
    <property type="entry name" value="Sig_transdc_His_kin-like_C"/>
</dbReference>
<accession>A0AAE0GTI0</accession>
<dbReference type="InterPro" id="IPR036097">
    <property type="entry name" value="HisK_dim/P_sf"/>
</dbReference>
<evidence type="ECO:0000256" key="2">
    <source>
        <dbReference type="ARBA" id="ARBA00023012"/>
    </source>
</evidence>
<dbReference type="Proteomes" id="UP001190700">
    <property type="component" value="Unassembled WGS sequence"/>
</dbReference>
<keyword evidence="8" id="KW-1185">Reference proteome</keyword>
<evidence type="ECO:0000259" key="5">
    <source>
        <dbReference type="PROSITE" id="PS50109"/>
    </source>
</evidence>
<dbReference type="PROSITE" id="PS50109">
    <property type="entry name" value="HIS_KIN"/>
    <property type="match status" value="1"/>
</dbReference>
<dbReference type="AlphaFoldDB" id="A0AAE0GTI0"/>
<evidence type="ECO:0000259" key="6">
    <source>
        <dbReference type="PROSITE" id="PS50110"/>
    </source>
</evidence>
<comment type="caution">
    <text evidence="7">The sequence shown here is derived from an EMBL/GenBank/DDBJ whole genome shotgun (WGS) entry which is preliminary data.</text>
</comment>
<dbReference type="SMART" id="SM00387">
    <property type="entry name" value="HATPase_c"/>
    <property type="match status" value="1"/>
</dbReference>
<dbReference type="InterPro" id="IPR003661">
    <property type="entry name" value="HisK_dim/P_dom"/>
</dbReference>
<dbReference type="InterPro" id="IPR005467">
    <property type="entry name" value="His_kinase_dom"/>
</dbReference>
<evidence type="ECO:0000256" key="3">
    <source>
        <dbReference type="PROSITE-ProRule" id="PRU00169"/>
    </source>
</evidence>
<dbReference type="Gene3D" id="3.40.50.2300">
    <property type="match status" value="2"/>
</dbReference>
<evidence type="ECO:0000313" key="7">
    <source>
        <dbReference type="EMBL" id="KAK3284017.1"/>
    </source>
</evidence>
<feature type="domain" description="Response regulatory" evidence="6">
    <location>
        <begin position="968"/>
        <end position="1090"/>
    </location>
</feature>
<feature type="modified residue" description="4-aspartylphosphate" evidence="3">
    <location>
        <position position="709"/>
    </location>
</feature>
<dbReference type="Pfam" id="PF00072">
    <property type="entry name" value="Response_reg"/>
    <property type="match status" value="2"/>
</dbReference>
<feature type="modified residue" description="4-aspartylphosphate" evidence="3">
    <location>
        <position position="1023"/>
    </location>
</feature>
<feature type="region of interest" description="Disordered" evidence="4">
    <location>
        <begin position="888"/>
        <end position="911"/>
    </location>
</feature>
<sequence length="1090" mass="120677">MLLEDFCQWQDFVHLPALVLTEEGNVAFCNNASIALIPGLANANVPSQYVGPRQRKRLREDSDFLIDSCRDFHQMGLYRRMSHEEELPCCSPTSSNISRAIVSLRTILYKMEDFSLVMSDLSKTSLASKVEPIQLSFRATDDSKVTLLISVGAWEEDGEKRILLTGFHQLNDAEAIATKEVTTGDDSITCSGTHAEDIAETCSGTHAEDIAETCSGTHAEDIAETCSGTHTEDIAETCSGTHTEDIAETCSGTDTEDIAEKPSLGEGRPPSDQLKNHLADVSHEMRTPLNCISGFNQLLLRTDLDLEQRQWLQMSQSSCEQLQCLVNNILDYNLGSAGKMKLELSDFDLQTVFEDTFKLVSTLGTEKNLEFVCFHDRNTSWKVHGDAFRIRQIMLNLLSNSIKFTEKGEVTFRIQLLQTEPEATKRTVRLTIQDTGIGMSEPCVLKLFKRFTKADNNNPHCSSVQRLGSSGLGLAITLQLVELMGGTIEVTSSVGVGSTFAVTLELSPPQNVLESPQQEFCSDHVNFRSAYIILVASNSMLRFLQETLSFWGCTNVSSFSCLKVAMSHVHATNNQTPMIIQSISSMEELVEASKLQKEYGQSVLAGKWVVLTPLDYAGVARGMQDTHWRVLQKPVRDVSLLNCLSYLQRLNDDWMAQKGSILVVEDCPTTQMVVRKILESNGYTVDVAENGVEAMKALYSSPYMLCIVDAAMPVKDGLQTTIQMRELEDAETLPIIAVSISVPSCQLLMDNGANEFFVKPLNKCDLLASVQRLSRLSRRKERSKNSAEHISSRRALDIRRQSWLDTKSGRFLRTEEQISSAFMQNQARSDALAAPTPSRSCSDSLASTWLPCEVSRINDPLSTTYGHDPALMVLPRPTVRMNCLTEVAPPPVNERSPTMTLTSHPLEGDDTEVPTKLELRSSNEGGLSLELPIFRSRSLPCLTSLVEQKSSLMRAISECPHRQGTDFRILAVDDNPVNLKVLLQMLRVLGYKDVVTCNNGKLGVETVSDAYHEGKPFTFIFMDHAMPVMNGFEASSAIISLAESWEVAPKIISLSADSHDSERAVEAGMSSTMSKPITFEKLRTVLSTIN</sequence>
<evidence type="ECO:0000256" key="4">
    <source>
        <dbReference type="SAM" id="MobiDB-lite"/>
    </source>
</evidence>
<protein>
    <submittedName>
        <fullName evidence="7">Uncharacterized protein</fullName>
    </submittedName>
</protein>
<reference evidence="7 8" key="1">
    <citation type="journal article" date="2015" name="Genome Biol. Evol.">
        <title>Comparative Genomics of a Bacterivorous Green Alga Reveals Evolutionary Causalities and Consequences of Phago-Mixotrophic Mode of Nutrition.</title>
        <authorList>
            <person name="Burns J.A."/>
            <person name="Paasch A."/>
            <person name="Narechania A."/>
            <person name="Kim E."/>
        </authorList>
    </citation>
    <scope>NUCLEOTIDE SEQUENCE [LARGE SCALE GENOMIC DNA]</scope>
    <source>
        <strain evidence="7 8">PLY_AMNH</strain>
    </source>
</reference>
<keyword evidence="1 3" id="KW-0597">Phosphoprotein</keyword>
<dbReference type="PANTHER" id="PTHR45339">
    <property type="entry name" value="HYBRID SIGNAL TRANSDUCTION HISTIDINE KINASE J"/>
    <property type="match status" value="1"/>
</dbReference>
<dbReference type="Pfam" id="PF02518">
    <property type="entry name" value="HATPase_c"/>
    <property type="match status" value="1"/>
</dbReference>
<feature type="region of interest" description="Disordered" evidence="4">
    <location>
        <begin position="252"/>
        <end position="275"/>
    </location>
</feature>
<dbReference type="GO" id="GO:0000155">
    <property type="term" value="F:phosphorelay sensor kinase activity"/>
    <property type="evidence" value="ECO:0007669"/>
    <property type="project" value="InterPro"/>
</dbReference>
<gene>
    <name evidence="7" type="ORF">CYMTET_8317</name>
</gene>
<dbReference type="Gene3D" id="3.30.565.10">
    <property type="entry name" value="Histidine kinase-like ATPase, C-terminal domain"/>
    <property type="match status" value="1"/>
</dbReference>
<dbReference type="FunFam" id="3.30.565.10:FF:000010">
    <property type="entry name" value="Sensor histidine kinase RcsC"/>
    <property type="match status" value="1"/>
</dbReference>
<dbReference type="SUPFAM" id="SSF47384">
    <property type="entry name" value="Homodimeric domain of signal transducing histidine kinase"/>
    <property type="match status" value="1"/>
</dbReference>
<dbReference type="Gene3D" id="1.10.287.130">
    <property type="match status" value="1"/>
</dbReference>
<dbReference type="Pfam" id="PF00512">
    <property type="entry name" value="HisKA"/>
    <property type="match status" value="1"/>
</dbReference>
<dbReference type="SUPFAM" id="SSF55874">
    <property type="entry name" value="ATPase domain of HSP90 chaperone/DNA topoisomerase II/histidine kinase"/>
    <property type="match status" value="1"/>
</dbReference>
<dbReference type="CDD" id="cd16922">
    <property type="entry name" value="HATPase_EvgS-ArcB-TorS-like"/>
    <property type="match status" value="1"/>
</dbReference>
<feature type="domain" description="Histidine kinase" evidence="5">
    <location>
        <begin position="280"/>
        <end position="508"/>
    </location>
</feature>
<dbReference type="InterPro" id="IPR011006">
    <property type="entry name" value="CheY-like_superfamily"/>
</dbReference>
<dbReference type="CDD" id="cd00082">
    <property type="entry name" value="HisKA"/>
    <property type="match status" value="1"/>
</dbReference>
<dbReference type="InterPro" id="IPR003594">
    <property type="entry name" value="HATPase_dom"/>
</dbReference>